<keyword evidence="7" id="KW-1185">Reference proteome</keyword>
<evidence type="ECO:0000313" key="6">
    <source>
        <dbReference type="EMBL" id="QEL20779.1"/>
    </source>
</evidence>
<keyword evidence="3" id="KW-0804">Transcription</keyword>
<evidence type="ECO:0000259" key="5">
    <source>
        <dbReference type="Pfam" id="PF13377"/>
    </source>
</evidence>
<dbReference type="AlphaFoldDB" id="A0A5C1AMY4"/>
<dbReference type="EMBL" id="CP042425">
    <property type="protein sequence ID" value="QEL20779.1"/>
    <property type="molecule type" value="Genomic_DNA"/>
</dbReference>
<gene>
    <name evidence="6" type="primary">xylR</name>
    <name evidence="6" type="ORF">PX52LOC_07895</name>
</gene>
<dbReference type="SUPFAM" id="SSF53822">
    <property type="entry name" value="Periplasmic binding protein-like I"/>
    <property type="match status" value="1"/>
</dbReference>
<evidence type="ECO:0000313" key="7">
    <source>
        <dbReference type="Proteomes" id="UP000324974"/>
    </source>
</evidence>
<name>A0A5C1AMY4_9BACT</name>
<evidence type="ECO:0000256" key="3">
    <source>
        <dbReference type="ARBA" id="ARBA00023163"/>
    </source>
</evidence>
<dbReference type="InterPro" id="IPR028082">
    <property type="entry name" value="Peripla_BP_I"/>
</dbReference>
<dbReference type="PANTHER" id="PTHR30146:SF24">
    <property type="entry name" value="XYLOSE OPERON REGULATORY PROTEIN"/>
    <property type="match status" value="1"/>
</dbReference>
<organism evidence="6 7">
    <name type="scientific">Limnoglobus roseus</name>
    <dbReference type="NCBI Taxonomy" id="2598579"/>
    <lineage>
        <taxon>Bacteria</taxon>
        <taxon>Pseudomonadati</taxon>
        <taxon>Planctomycetota</taxon>
        <taxon>Planctomycetia</taxon>
        <taxon>Gemmatales</taxon>
        <taxon>Gemmataceae</taxon>
        <taxon>Limnoglobus</taxon>
    </lineage>
</organism>
<dbReference type="GO" id="GO:0000976">
    <property type="term" value="F:transcription cis-regulatory region binding"/>
    <property type="evidence" value="ECO:0007669"/>
    <property type="project" value="TreeGrafter"/>
</dbReference>
<keyword evidence="1" id="KW-0805">Transcription regulation</keyword>
<dbReference type="OrthoDB" id="245552at2"/>
<dbReference type="PANTHER" id="PTHR30146">
    <property type="entry name" value="LACI-RELATED TRANSCRIPTIONAL REPRESSOR"/>
    <property type="match status" value="1"/>
</dbReference>
<accession>A0A5C1AMY4</accession>
<sequence>MARKPRRVALMLDLRWPYKRHAEVFAGVMRYAEERGWVAIIDEFAHDTLRRRGAADRYDGIVARANHPLARRAAGRGVPVVNVWPSSPARRLLPGVFPDSAEVGRLVAEHLLARGFRSFATVTSRKNADNELEVKEFARSVGAAGFACASAHVPQDPHRDLAHWRTTERLIARAMAGWAPPVGVYVGQEDCGRLVVQAAHRRGWRSPDDVAIVAGKNQEALCERPRPSLTSVEVGYDRIGYAAAELLDRLMTGQPPPSEPLRLAPRGLVVRESTDFFAVNDAVVAAALAYIAGHSHRRSARTPSPVRSGPKPARSRTTSGRPSSARSRPRSAGSGSSGPSANWPTATGRSPRSPATSASVPSSGSTRCFAANSVRALMSTASTAEWAASESDVC</sequence>
<evidence type="ECO:0000256" key="4">
    <source>
        <dbReference type="SAM" id="MobiDB-lite"/>
    </source>
</evidence>
<dbReference type="InterPro" id="IPR046335">
    <property type="entry name" value="LacI/GalR-like_sensor"/>
</dbReference>
<feature type="region of interest" description="Disordered" evidence="4">
    <location>
        <begin position="294"/>
        <end position="366"/>
    </location>
</feature>
<dbReference type="Proteomes" id="UP000324974">
    <property type="component" value="Chromosome"/>
</dbReference>
<evidence type="ECO:0000256" key="2">
    <source>
        <dbReference type="ARBA" id="ARBA00023125"/>
    </source>
</evidence>
<dbReference type="Pfam" id="PF13377">
    <property type="entry name" value="Peripla_BP_3"/>
    <property type="match status" value="1"/>
</dbReference>
<keyword evidence="2" id="KW-0238">DNA-binding</keyword>
<protein>
    <submittedName>
        <fullName evidence="6">Xylose operon regulatory protein</fullName>
    </submittedName>
</protein>
<dbReference type="GO" id="GO:0003700">
    <property type="term" value="F:DNA-binding transcription factor activity"/>
    <property type="evidence" value="ECO:0007669"/>
    <property type="project" value="TreeGrafter"/>
</dbReference>
<evidence type="ECO:0000256" key="1">
    <source>
        <dbReference type="ARBA" id="ARBA00023015"/>
    </source>
</evidence>
<feature type="compositionally biased region" description="Low complexity" evidence="4">
    <location>
        <begin position="315"/>
        <end position="341"/>
    </location>
</feature>
<reference evidence="7" key="1">
    <citation type="submission" date="2019-08" db="EMBL/GenBank/DDBJ databases">
        <title>Limnoglobus roseus gen. nov., sp. nov., a novel freshwater planctomycete with a giant genome from the family Gemmataceae.</title>
        <authorList>
            <person name="Kulichevskaya I.S."/>
            <person name="Naumoff D.G."/>
            <person name="Miroshnikov K."/>
            <person name="Ivanova A."/>
            <person name="Philippov D.A."/>
            <person name="Hakobyan A."/>
            <person name="Rijpstra I.C."/>
            <person name="Sinninghe Damste J.S."/>
            <person name="Liesack W."/>
            <person name="Dedysh S.N."/>
        </authorList>
    </citation>
    <scope>NUCLEOTIDE SEQUENCE [LARGE SCALE GENOMIC DNA]</scope>
    <source>
        <strain evidence="7">PX52</strain>
    </source>
</reference>
<feature type="compositionally biased region" description="Polar residues" evidence="4">
    <location>
        <begin position="342"/>
        <end position="366"/>
    </location>
</feature>
<feature type="domain" description="Transcriptional regulator LacI/GalR-like sensor" evidence="5">
    <location>
        <begin position="108"/>
        <end position="274"/>
    </location>
</feature>
<dbReference type="Gene3D" id="3.40.50.2300">
    <property type="match status" value="2"/>
</dbReference>
<dbReference type="KEGG" id="lrs:PX52LOC_07895"/>
<proteinExistence type="predicted"/>